<evidence type="ECO:0000313" key="2">
    <source>
        <dbReference type="EMBL" id="MFC6150759.1"/>
    </source>
</evidence>
<dbReference type="PANTHER" id="PTHR43252">
    <property type="entry name" value="TRANSCRIPTIONAL REGULATOR YQJI"/>
    <property type="match status" value="1"/>
</dbReference>
<dbReference type="Pfam" id="PF03551">
    <property type="entry name" value="PadR"/>
    <property type="match status" value="1"/>
</dbReference>
<name>A0ABW1QQB0_9ACTN</name>
<evidence type="ECO:0000313" key="3">
    <source>
        <dbReference type="Proteomes" id="UP001596097"/>
    </source>
</evidence>
<proteinExistence type="predicted"/>
<keyword evidence="3" id="KW-1185">Reference proteome</keyword>
<feature type="domain" description="Transcription regulator PadR N-terminal" evidence="1">
    <location>
        <begin position="14"/>
        <end position="87"/>
    </location>
</feature>
<dbReference type="EMBL" id="JBHSQL010000012">
    <property type="protein sequence ID" value="MFC6150759.1"/>
    <property type="molecule type" value="Genomic_DNA"/>
</dbReference>
<dbReference type="Gene3D" id="1.10.10.10">
    <property type="entry name" value="Winged helix-like DNA-binding domain superfamily/Winged helix DNA-binding domain"/>
    <property type="match status" value="1"/>
</dbReference>
<dbReference type="RefSeq" id="WP_205602948.1">
    <property type="nucleotide sequence ID" value="NZ_JBHSQL010000012.1"/>
</dbReference>
<sequence>MSSPLTPLALAAIALLVERPMHPYEMYQLLLERRDGHVMKVRAGSLYHAIERLDRDGLVTAVGTDRAGNRPERTTYALTDAGRSALHASVTEMLRTPVNEFPRFAVALNEAHNLSLEEAVVLFEQRRTALDAEISELTTIIESARGRAVDEAYWFVADYRRTVLAAERDWLDRIIDRLRTKDLTWPHPA</sequence>
<dbReference type="InterPro" id="IPR036388">
    <property type="entry name" value="WH-like_DNA-bd_sf"/>
</dbReference>
<dbReference type="Proteomes" id="UP001596097">
    <property type="component" value="Unassembled WGS sequence"/>
</dbReference>
<evidence type="ECO:0000259" key="1">
    <source>
        <dbReference type="Pfam" id="PF03551"/>
    </source>
</evidence>
<dbReference type="InterPro" id="IPR005149">
    <property type="entry name" value="Tscrpt_reg_PadR_N"/>
</dbReference>
<gene>
    <name evidence="2" type="ORF">ACFPYK_15260</name>
</gene>
<comment type="caution">
    <text evidence="2">The sequence shown here is derived from an EMBL/GenBank/DDBJ whole genome shotgun (WGS) entry which is preliminary data.</text>
</comment>
<reference evidence="3" key="1">
    <citation type="journal article" date="2019" name="Int. J. Syst. Evol. Microbiol.">
        <title>The Global Catalogue of Microorganisms (GCM) 10K type strain sequencing project: providing services to taxonomists for standard genome sequencing and annotation.</title>
        <authorList>
            <consortium name="The Broad Institute Genomics Platform"/>
            <consortium name="The Broad Institute Genome Sequencing Center for Infectious Disease"/>
            <person name="Wu L."/>
            <person name="Ma J."/>
        </authorList>
    </citation>
    <scope>NUCLEOTIDE SEQUENCE [LARGE SCALE GENOMIC DNA]</scope>
    <source>
        <strain evidence="3">CGMCC 4.7198</strain>
    </source>
</reference>
<organism evidence="2 3">
    <name type="scientific">Mumia xiangluensis</name>
    <dbReference type="NCBI Taxonomy" id="1678900"/>
    <lineage>
        <taxon>Bacteria</taxon>
        <taxon>Bacillati</taxon>
        <taxon>Actinomycetota</taxon>
        <taxon>Actinomycetes</taxon>
        <taxon>Propionibacteriales</taxon>
        <taxon>Nocardioidaceae</taxon>
        <taxon>Mumia</taxon>
    </lineage>
</organism>
<dbReference type="SUPFAM" id="SSF46785">
    <property type="entry name" value="Winged helix' DNA-binding domain"/>
    <property type="match status" value="1"/>
</dbReference>
<dbReference type="PANTHER" id="PTHR43252:SF2">
    <property type="entry name" value="TRANSCRIPTION REGULATOR, PADR-LIKE FAMILY"/>
    <property type="match status" value="1"/>
</dbReference>
<accession>A0ABW1QQB0</accession>
<dbReference type="InterPro" id="IPR036390">
    <property type="entry name" value="WH_DNA-bd_sf"/>
</dbReference>
<protein>
    <submittedName>
        <fullName evidence="2">PadR family transcriptional regulator</fullName>
    </submittedName>
</protein>